<proteinExistence type="inferred from homology"/>
<evidence type="ECO:0000256" key="11">
    <source>
        <dbReference type="RuleBase" id="RU003881"/>
    </source>
</evidence>
<dbReference type="Gene3D" id="3.50.50.60">
    <property type="entry name" value="FAD/NAD(P)-binding domain"/>
    <property type="match status" value="2"/>
</dbReference>
<evidence type="ECO:0000256" key="3">
    <source>
        <dbReference type="ARBA" id="ARBA00018719"/>
    </source>
</evidence>
<evidence type="ECO:0000256" key="4">
    <source>
        <dbReference type="ARBA" id="ARBA00022630"/>
    </source>
</evidence>
<evidence type="ECO:0000256" key="7">
    <source>
        <dbReference type="ARBA" id="ARBA00023157"/>
    </source>
</evidence>
<dbReference type="Pfam" id="PF07992">
    <property type="entry name" value="Pyr_redox_2"/>
    <property type="match status" value="1"/>
</dbReference>
<keyword evidence="4 10" id="KW-0285">Flavoprotein</keyword>
<dbReference type="GO" id="GO:0005737">
    <property type="term" value="C:cytoplasm"/>
    <property type="evidence" value="ECO:0007669"/>
    <property type="project" value="InterPro"/>
</dbReference>
<comment type="catalytic activity">
    <reaction evidence="9 10">
        <text>[thioredoxin]-dithiol + NADP(+) = [thioredoxin]-disulfide + NADPH + H(+)</text>
        <dbReference type="Rhea" id="RHEA:20345"/>
        <dbReference type="Rhea" id="RHEA-COMP:10698"/>
        <dbReference type="Rhea" id="RHEA-COMP:10700"/>
        <dbReference type="ChEBI" id="CHEBI:15378"/>
        <dbReference type="ChEBI" id="CHEBI:29950"/>
        <dbReference type="ChEBI" id="CHEBI:50058"/>
        <dbReference type="ChEBI" id="CHEBI:57783"/>
        <dbReference type="ChEBI" id="CHEBI:58349"/>
        <dbReference type="EC" id="1.8.1.9"/>
    </reaction>
</comment>
<dbReference type="PROSITE" id="PS00573">
    <property type="entry name" value="PYRIDINE_REDOX_2"/>
    <property type="match status" value="1"/>
</dbReference>
<reference evidence="13 14" key="1">
    <citation type="journal article" date="2015" name="Genome Announc.">
        <title>Expanding the biotechnology potential of lactobacilli through comparative genomics of 213 strains and associated genera.</title>
        <authorList>
            <person name="Sun Z."/>
            <person name="Harris H.M."/>
            <person name="McCann A."/>
            <person name="Guo C."/>
            <person name="Argimon S."/>
            <person name="Zhang W."/>
            <person name="Yang X."/>
            <person name="Jeffery I.B."/>
            <person name="Cooney J.C."/>
            <person name="Kagawa T.F."/>
            <person name="Liu W."/>
            <person name="Song Y."/>
            <person name="Salvetti E."/>
            <person name="Wrobel A."/>
            <person name="Rasinkangas P."/>
            <person name="Parkhill J."/>
            <person name="Rea M.C."/>
            <person name="O'Sullivan O."/>
            <person name="Ritari J."/>
            <person name="Douillard F.P."/>
            <person name="Paul Ross R."/>
            <person name="Yang R."/>
            <person name="Briner A.E."/>
            <person name="Felis G.E."/>
            <person name="de Vos W.M."/>
            <person name="Barrangou R."/>
            <person name="Klaenhammer T.R."/>
            <person name="Caufield P.W."/>
            <person name="Cui Y."/>
            <person name="Zhang H."/>
            <person name="O'Toole P.W."/>
        </authorList>
    </citation>
    <scope>NUCLEOTIDE SEQUENCE [LARGE SCALE GENOMIC DNA]</scope>
    <source>
        <strain evidence="13 14">NBRC 103219</strain>
    </source>
</reference>
<keyword evidence="5 10" id="KW-0274">FAD</keyword>
<dbReference type="PRINTS" id="PR00368">
    <property type="entry name" value="FADPNR"/>
</dbReference>
<organism evidence="13 14">
    <name type="scientific">Ligilactobacillus pobuzihii</name>
    <dbReference type="NCBI Taxonomy" id="449659"/>
    <lineage>
        <taxon>Bacteria</taxon>
        <taxon>Bacillati</taxon>
        <taxon>Bacillota</taxon>
        <taxon>Bacilli</taxon>
        <taxon>Lactobacillales</taxon>
        <taxon>Lactobacillaceae</taxon>
        <taxon>Ligilactobacillus</taxon>
    </lineage>
</organism>
<dbReference type="AlphaFoldDB" id="A0A0R2L6W7"/>
<evidence type="ECO:0000259" key="12">
    <source>
        <dbReference type="Pfam" id="PF07992"/>
    </source>
</evidence>
<evidence type="ECO:0000256" key="10">
    <source>
        <dbReference type="RuleBase" id="RU003880"/>
    </source>
</evidence>
<dbReference type="STRING" id="449659.IV66_GL000561"/>
<dbReference type="EC" id="1.8.1.9" evidence="10"/>
<evidence type="ECO:0000256" key="9">
    <source>
        <dbReference type="ARBA" id="ARBA00048132"/>
    </source>
</evidence>
<keyword evidence="7" id="KW-1015">Disulfide bond</keyword>
<accession>A0A0R2L6W7</accession>
<dbReference type="InterPro" id="IPR036188">
    <property type="entry name" value="FAD/NAD-bd_sf"/>
</dbReference>
<evidence type="ECO:0000256" key="8">
    <source>
        <dbReference type="ARBA" id="ARBA00023284"/>
    </source>
</evidence>
<comment type="similarity">
    <text evidence="1 10">Belongs to the class-II pyridine nucleotide-disulfide oxidoreductase family.</text>
</comment>
<dbReference type="SUPFAM" id="SSF51905">
    <property type="entry name" value="FAD/NAD(P)-binding domain"/>
    <property type="match status" value="1"/>
</dbReference>
<dbReference type="PATRIC" id="fig|449659.4.peg.566"/>
<dbReference type="PRINTS" id="PR00469">
    <property type="entry name" value="PNDRDTASEII"/>
</dbReference>
<dbReference type="NCBIfam" id="TIGR01292">
    <property type="entry name" value="TRX_reduct"/>
    <property type="match status" value="1"/>
</dbReference>
<dbReference type="PANTHER" id="PTHR48105">
    <property type="entry name" value="THIOREDOXIN REDUCTASE 1-RELATED-RELATED"/>
    <property type="match status" value="1"/>
</dbReference>
<keyword evidence="8 10" id="KW-0676">Redox-active center</keyword>
<evidence type="ECO:0000313" key="14">
    <source>
        <dbReference type="Proteomes" id="UP000051886"/>
    </source>
</evidence>
<evidence type="ECO:0000256" key="1">
    <source>
        <dbReference type="ARBA" id="ARBA00009333"/>
    </source>
</evidence>
<evidence type="ECO:0000313" key="13">
    <source>
        <dbReference type="EMBL" id="KRN97427.1"/>
    </source>
</evidence>
<evidence type="ECO:0000256" key="5">
    <source>
        <dbReference type="ARBA" id="ARBA00022827"/>
    </source>
</evidence>
<comment type="subunit">
    <text evidence="2 10">Homodimer.</text>
</comment>
<keyword evidence="14" id="KW-1185">Reference proteome</keyword>
<comment type="cofactor">
    <cofactor evidence="11">
        <name>FAD</name>
        <dbReference type="ChEBI" id="CHEBI:57692"/>
    </cofactor>
    <text evidence="11">Binds 1 FAD per subunit.</text>
</comment>
<keyword evidence="6 10" id="KW-0560">Oxidoreductase</keyword>
<sequence length="324" mass="34899">MIEREGRNKLMAKSYDVIVIGAGPGGMTAALYASRANLSVLMLDRGIYGGQMNNTAAVENYPGFNSILGPDLAEKMYQSSTQFDAQYAYGSVESVSVADDGVKTITTDSDVYETQALIIATGSEYRKLGVPGEDDYSGRGVSYCAVCDGAFFKNKPVAVIGGGDSAVEEGGYLSQMTSGVNIIHRRDQLRAQKILQDRAFSNDKIGFTWDTIVTEILGDGQKVTGVKTHNKKTDEDGTVDVDGVFIYVGNQPMTEPFIDLGITDDKGWIVTDEKMKTSVPGIFAVGDVRQKDLRQITTSVGDGGIAGQEAFNYLQAVQDKVQVK</sequence>
<dbReference type="GO" id="GO:0004791">
    <property type="term" value="F:thioredoxin-disulfide reductase (NADPH) activity"/>
    <property type="evidence" value="ECO:0007669"/>
    <property type="project" value="UniProtKB-UniRule"/>
</dbReference>
<dbReference type="Proteomes" id="UP000051886">
    <property type="component" value="Unassembled WGS sequence"/>
</dbReference>
<dbReference type="GO" id="GO:0019430">
    <property type="term" value="P:removal of superoxide radicals"/>
    <property type="evidence" value="ECO:0007669"/>
    <property type="project" value="UniProtKB-UniRule"/>
</dbReference>
<dbReference type="InterPro" id="IPR023753">
    <property type="entry name" value="FAD/NAD-binding_dom"/>
</dbReference>
<gene>
    <name evidence="13" type="ORF">IV66_GL000561</name>
</gene>
<comment type="caution">
    <text evidence="13">The sequence shown here is derived from an EMBL/GenBank/DDBJ whole genome shotgun (WGS) entry which is preliminary data.</text>
</comment>
<name>A0A0R2L6W7_9LACO</name>
<dbReference type="InterPro" id="IPR005982">
    <property type="entry name" value="Thioredox_Rdtase"/>
</dbReference>
<evidence type="ECO:0000256" key="2">
    <source>
        <dbReference type="ARBA" id="ARBA00011738"/>
    </source>
</evidence>
<protein>
    <recommendedName>
        <fullName evidence="3 10">Thioredoxin reductase</fullName>
        <ecNumber evidence="10">1.8.1.9</ecNumber>
    </recommendedName>
</protein>
<dbReference type="EMBL" id="JQCN01000061">
    <property type="protein sequence ID" value="KRN97427.1"/>
    <property type="molecule type" value="Genomic_DNA"/>
</dbReference>
<dbReference type="InterPro" id="IPR008255">
    <property type="entry name" value="Pyr_nucl-diS_OxRdtase_2_AS"/>
</dbReference>
<keyword evidence="11" id="KW-0521">NADP</keyword>
<dbReference type="InterPro" id="IPR050097">
    <property type="entry name" value="Ferredoxin-NADP_redctase_2"/>
</dbReference>
<feature type="domain" description="FAD/NAD(P)-binding" evidence="12">
    <location>
        <begin position="15"/>
        <end position="303"/>
    </location>
</feature>
<evidence type="ECO:0000256" key="6">
    <source>
        <dbReference type="ARBA" id="ARBA00023002"/>
    </source>
</evidence>